<dbReference type="AlphaFoldDB" id="A0A0V0GGE9"/>
<sequence>QDATPYTFFTFIFPLLTFDSSNSNKITNFPERKSKNLKAFKPQRLSAPHKHKLQTKKRYHNRSPKI</sequence>
<protein>
    <submittedName>
        <fullName evidence="2">Putative ovule protein</fullName>
    </submittedName>
</protein>
<feature type="compositionally biased region" description="Basic residues" evidence="1">
    <location>
        <begin position="47"/>
        <end position="66"/>
    </location>
</feature>
<evidence type="ECO:0000313" key="2">
    <source>
        <dbReference type="EMBL" id="JAP07138.1"/>
    </source>
</evidence>
<dbReference type="EMBL" id="GEDG01039375">
    <property type="protein sequence ID" value="JAP07138.1"/>
    <property type="molecule type" value="Transcribed_RNA"/>
</dbReference>
<accession>A0A0V0GGE9</accession>
<evidence type="ECO:0000256" key="1">
    <source>
        <dbReference type="SAM" id="MobiDB-lite"/>
    </source>
</evidence>
<name>A0A0V0GGE9_SOLCH</name>
<feature type="region of interest" description="Disordered" evidence="1">
    <location>
        <begin position="27"/>
        <end position="66"/>
    </location>
</feature>
<organism evidence="2">
    <name type="scientific">Solanum chacoense</name>
    <name type="common">Chaco potato</name>
    <dbReference type="NCBI Taxonomy" id="4108"/>
    <lineage>
        <taxon>Eukaryota</taxon>
        <taxon>Viridiplantae</taxon>
        <taxon>Streptophyta</taxon>
        <taxon>Embryophyta</taxon>
        <taxon>Tracheophyta</taxon>
        <taxon>Spermatophyta</taxon>
        <taxon>Magnoliopsida</taxon>
        <taxon>eudicotyledons</taxon>
        <taxon>Gunneridae</taxon>
        <taxon>Pentapetalae</taxon>
        <taxon>asterids</taxon>
        <taxon>lamiids</taxon>
        <taxon>Solanales</taxon>
        <taxon>Solanaceae</taxon>
        <taxon>Solanoideae</taxon>
        <taxon>Solaneae</taxon>
        <taxon>Solanum</taxon>
    </lineage>
</organism>
<reference evidence="2" key="1">
    <citation type="submission" date="2015-12" db="EMBL/GenBank/DDBJ databases">
        <title>Gene expression during late stages of embryo sac development: a critical building block for successful pollen-pistil interactions.</title>
        <authorList>
            <person name="Liu Y."/>
            <person name="Joly V."/>
            <person name="Sabar M."/>
            <person name="Matton D.P."/>
        </authorList>
    </citation>
    <scope>NUCLEOTIDE SEQUENCE</scope>
</reference>
<proteinExistence type="predicted"/>
<feature type="non-terminal residue" evidence="2">
    <location>
        <position position="1"/>
    </location>
</feature>